<feature type="domain" description="Phage tail collar" evidence="1">
    <location>
        <begin position="6"/>
        <end position="62"/>
    </location>
</feature>
<dbReference type="EMBL" id="SJSL01000001">
    <property type="protein sequence ID" value="TCD02739.1"/>
    <property type="molecule type" value="Genomic_DNA"/>
</dbReference>
<name>A0A4R0NRD1_9SPHI</name>
<keyword evidence="3" id="KW-1185">Reference proteome</keyword>
<organism evidence="2 3">
    <name type="scientific">Pedobacter psychroterrae</name>
    <dbReference type="NCBI Taxonomy" id="2530453"/>
    <lineage>
        <taxon>Bacteria</taxon>
        <taxon>Pseudomonadati</taxon>
        <taxon>Bacteroidota</taxon>
        <taxon>Sphingobacteriia</taxon>
        <taxon>Sphingobacteriales</taxon>
        <taxon>Sphingobacteriaceae</taxon>
        <taxon>Pedobacter</taxon>
    </lineage>
</organism>
<dbReference type="InterPro" id="IPR011083">
    <property type="entry name" value="Phage_tail_collar_dom"/>
</dbReference>
<dbReference type="Pfam" id="PF07484">
    <property type="entry name" value="Collar"/>
    <property type="match status" value="1"/>
</dbReference>
<dbReference type="Proteomes" id="UP000293347">
    <property type="component" value="Unassembled WGS sequence"/>
</dbReference>
<sequence length="182" mass="19655">MEPYIGEIKLFAGDFAPRGWFFCDGTLLDINYYQKLFSLIQTYYGGNGQTNFALPDLRGRAPVQPGQGPNLKVNYGLGQQGGKEEVILSQQQMPAHSHSLKAVSAGANQFAPENNYLSITLDKTTEQPTNSYNDATVAGVTFGNLHTASVVPAGGSTPVNIVSPVLAINYIIAWEGIYPSRP</sequence>
<gene>
    <name evidence="2" type="ORF">EZ437_01750</name>
</gene>
<dbReference type="OrthoDB" id="9810174at2"/>
<dbReference type="Gene3D" id="3.90.1340.10">
    <property type="entry name" value="Phage tail collar domain"/>
    <property type="match status" value="1"/>
</dbReference>
<evidence type="ECO:0000313" key="3">
    <source>
        <dbReference type="Proteomes" id="UP000293347"/>
    </source>
</evidence>
<dbReference type="RefSeq" id="WP_131592639.1">
    <property type="nucleotide sequence ID" value="NZ_SJSL01000001.1"/>
</dbReference>
<evidence type="ECO:0000259" key="1">
    <source>
        <dbReference type="Pfam" id="PF07484"/>
    </source>
</evidence>
<dbReference type="AlphaFoldDB" id="A0A4R0NRD1"/>
<evidence type="ECO:0000313" key="2">
    <source>
        <dbReference type="EMBL" id="TCD02739.1"/>
    </source>
</evidence>
<comment type="caution">
    <text evidence="2">The sequence shown here is derived from an EMBL/GenBank/DDBJ whole genome shotgun (WGS) entry which is preliminary data.</text>
</comment>
<dbReference type="SUPFAM" id="SSF88874">
    <property type="entry name" value="Receptor-binding domain of short tail fibre protein gp12"/>
    <property type="match status" value="1"/>
</dbReference>
<reference evidence="2 3" key="1">
    <citation type="submission" date="2019-02" db="EMBL/GenBank/DDBJ databases">
        <title>Pedobacter sp. RP-1-14 sp. nov., isolated from Arctic soil.</title>
        <authorList>
            <person name="Dahal R.H."/>
        </authorList>
    </citation>
    <scope>NUCLEOTIDE SEQUENCE [LARGE SCALE GENOMIC DNA]</scope>
    <source>
        <strain evidence="2 3">RP-1-14</strain>
    </source>
</reference>
<proteinExistence type="predicted"/>
<protein>
    <submittedName>
        <fullName evidence="2">Phage tail protein</fullName>
    </submittedName>
</protein>
<dbReference type="InterPro" id="IPR037053">
    <property type="entry name" value="Phage_tail_collar_dom_sf"/>
</dbReference>
<accession>A0A4R0NRD1</accession>